<reference evidence="16" key="3">
    <citation type="submission" date="2025-09" db="UniProtKB">
        <authorList>
            <consortium name="Ensembl"/>
        </authorList>
    </citation>
    <scope>IDENTIFICATION</scope>
</reference>
<keyword evidence="6 14" id="KW-0808">Transferase</keyword>
<dbReference type="GO" id="GO:0030955">
    <property type="term" value="F:potassium ion binding"/>
    <property type="evidence" value="ECO:0007669"/>
    <property type="project" value="InterPro"/>
</dbReference>
<evidence type="ECO:0000313" key="17">
    <source>
        <dbReference type="Proteomes" id="UP000001073"/>
    </source>
</evidence>
<dbReference type="InterPro" id="IPR011037">
    <property type="entry name" value="Pyrv_Knase-like_insert_dom_sf"/>
</dbReference>
<keyword evidence="5" id="KW-0021">Allosteric enzyme</keyword>
<comment type="cofactor">
    <cofactor evidence="1">
        <name>K(+)</name>
        <dbReference type="ChEBI" id="CHEBI:29103"/>
    </cofactor>
</comment>
<keyword evidence="7" id="KW-0479">Metal-binding</keyword>
<proteinExistence type="inferred from homology"/>
<dbReference type="InterPro" id="IPR040442">
    <property type="entry name" value="Pyrv_kinase-like_dom_sf"/>
</dbReference>
<dbReference type="SUPFAM" id="SSF52935">
    <property type="entry name" value="PK C-terminal domain-like"/>
    <property type="match status" value="1"/>
</dbReference>
<protein>
    <recommendedName>
        <fullName evidence="4 14">Pyruvate kinase</fullName>
        <ecNumber evidence="4 14">2.7.1.40</ecNumber>
    </recommendedName>
</protein>
<feature type="domain" description="Pyruvate kinase barrel" evidence="15">
    <location>
        <begin position="23"/>
        <end position="257"/>
    </location>
</feature>
<dbReference type="FunFam" id="2.40.33.10:FF:000023">
    <property type="entry name" value="Pyruvate kinase PKM"/>
    <property type="match status" value="1"/>
</dbReference>
<dbReference type="GeneTree" id="ENSGT00390000008859"/>
<dbReference type="Gene3D" id="2.40.33.10">
    <property type="entry name" value="PK beta-barrel domain-like"/>
    <property type="match status" value="1"/>
</dbReference>
<evidence type="ECO:0000256" key="9">
    <source>
        <dbReference type="ARBA" id="ARBA00022777"/>
    </source>
</evidence>
<dbReference type="AlphaFoldDB" id="A0A2I3GFT4"/>
<reference evidence="16 17" key="1">
    <citation type="submission" date="2012-10" db="EMBL/GenBank/DDBJ databases">
        <authorList>
            <consortium name="Gibbon Genome Sequencing Consortium"/>
        </authorList>
    </citation>
    <scope>NUCLEOTIDE SEQUENCE [LARGE SCALE GENOMIC DNA]</scope>
</reference>
<keyword evidence="13" id="KW-0670">Pyruvate</keyword>
<keyword evidence="8" id="KW-0547">Nucleotide-binding</keyword>
<keyword evidence="12 14" id="KW-0324">Glycolysis</keyword>
<evidence type="ECO:0000256" key="10">
    <source>
        <dbReference type="ARBA" id="ARBA00022840"/>
    </source>
</evidence>
<evidence type="ECO:0000256" key="11">
    <source>
        <dbReference type="ARBA" id="ARBA00022842"/>
    </source>
</evidence>
<dbReference type="Proteomes" id="UP000001073">
    <property type="component" value="Chromosome 12"/>
</dbReference>
<dbReference type="Pfam" id="PF00224">
    <property type="entry name" value="PK"/>
    <property type="match status" value="1"/>
</dbReference>
<evidence type="ECO:0000256" key="3">
    <source>
        <dbReference type="ARBA" id="ARBA00008663"/>
    </source>
</evidence>
<evidence type="ECO:0000256" key="7">
    <source>
        <dbReference type="ARBA" id="ARBA00022723"/>
    </source>
</evidence>
<evidence type="ECO:0000256" key="8">
    <source>
        <dbReference type="ARBA" id="ARBA00022741"/>
    </source>
</evidence>
<evidence type="ECO:0000259" key="15">
    <source>
        <dbReference type="Pfam" id="PF00224"/>
    </source>
</evidence>
<reference evidence="16" key="2">
    <citation type="submission" date="2025-08" db="UniProtKB">
        <authorList>
            <consortium name="Ensembl"/>
        </authorList>
    </citation>
    <scope>IDENTIFICATION</scope>
</reference>
<dbReference type="PANTHER" id="PTHR11817">
    <property type="entry name" value="PYRUVATE KINASE"/>
    <property type="match status" value="1"/>
</dbReference>
<dbReference type="GO" id="GO:0000287">
    <property type="term" value="F:magnesium ion binding"/>
    <property type="evidence" value="ECO:0007669"/>
    <property type="project" value="InterPro"/>
</dbReference>
<dbReference type="InterPro" id="IPR015806">
    <property type="entry name" value="Pyrv_Knase_insert_dom_sf"/>
</dbReference>
<evidence type="ECO:0000256" key="14">
    <source>
        <dbReference type="RuleBase" id="RU000504"/>
    </source>
</evidence>
<gene>
    <name evidence="16" type="primary">LOC100588959</name>
</gene>
<dbReference type="SUPFAM" id="SSF50800">
    <property type="entry name" value="PK beta-barrel domain-like"/>
    <property type="match status" value="1"/>
</dbReference>
<dbReference type="GO" id="GO:0004743">
    <property type="term" value="F:pyruvate kinase activity"/>
    <property type="evidence" value="ECO:0007669"/>
    <property type="project" value="UniProtKB-EC"/>
</dbReference>
<evidence type="ECO:0000256" key="2">
    <source>
        <dbReference type="ARBA" id="ARBA00004997"/>
    </source>
</evidence>
<dbReference type="InterPro" id="IPR036918">
    <property type="entry name" value="Pyrv_Knase_C_sf"/>
</dbReference>
<dbReference type="Gene3D" id="3.40.1380.20">
    <property type="entry name" value="Pyruvate kinase, C-terminal domain"/>
    <property type="match status" value="1"/>
</dbReference>
<evidence type="ECO:0000256" key="12">
    <source>
        <dbReference type="ARBA" id="ARBA00023152"/>
    </source>
</evidence>
<keyword evidence="10" id="KW-0067">ATP-binding</keyword>
<dbReference type="Ensembl" id="ENSNLET00000036221.1">
    <property type="protein sequence ID" value="ENSNLEP00000030172.1"/>
    <property type="gene ID" value="ENSNLEG00000027666.1"/>
</dbReference>
<dbReference type="GO" id="GO:0016301">
    <property type="term" value="F:kinase activity"/>
    <property type="evidence" value="ECO:0007669"/>
    <property type="project" value="UniProtKB-KW"/>
</dbReference>
<evidence type="ECO:0000256" key="1">
    <source>
        <dbReference type="ARBA" id="ARBA00001958"/>
    </source>
</evidence>
<accession>A0A2I3GFT4</accession>
<keyword evidence="9 14" id="KW-0418">Kinase</keyword>
<comment type="catalytic activity">
    <reaction evidence="14">
        <text>pyruvate + ATP = phosphoenolpyruvate + ADP + H(+)</text>
        <dbReference type="Rhea" id="RHEA:18157"/>
        <dbReference type="ChEBI" id="CHEBI:15361"/>
        <dbReference type="ChEBI" id="CHEBI:15378"/>
        <dbReference type="ChEBI" id="CHEBI:30616"/>
        <dbReference type="ChEBI" id="CHEBI:58702"/>
        <dbReference type="ChEBI" id="CHEBI:456216"/>
        <dbReference type="EC" id="2.7.1.40"/>
    </reaction>
</comment>
<keyword evidence="17" id="KW-1185">Reference proteome</keyword>
<organism evidence="16 17">
    <name type="scientific">Nomascus leucogenys</name>
    <name type="common">Northern white-cheeked gibbon</name>
    <name type="synonym">Hylobates leucogenys</name>
    <dbReference type="NCBI Taxonomy" id="61853"/>
    <lineage>
        <taxon>Eukaryota</taxon>
        <taxon>Metazoa</taxon>
        <taxon>Chordata</taxon>
        <taxon>Craniata</taxon>
        <taxon>Vertebrata</taxon>
        <taxon>Euteleostomi</taxon>
        <taxon>Mammalia</taxon>
        <taxon>Eutheria</taxon>
        <taxon>Euarchontoglires</taxon>
        <taxon>Primates</taxon>
        <taxon>Haplorrhini</taxon>
        <taxon>Catarrhini</taxon>
        <taxon>Hylobatidae</taxon>
        <taxon>Nomascus</taxon>
    </lineage>
</organism>
<evidence type="ECO:0000256" key="13">
    <source>
        <dbReference type="ARBA" id="ARBA00023317"/>
    </source>
</evidence>
<evidence type="ECO:0000256" key="5">
    <source>
        <dbReference type="ARBA" id="ARBA00022533"/>
    </source>
</evidence>
<dbReference type="EC" id="2.7.1.40" evidence="4 14"/>
<dbReference type="UniPathway" id="UPA00109">
    <property type="reaction ID" value="UER00188"/>
</dbReference>
<sequence>MADTFLEHVCHLDIHTPPSTAWNTGIICTISPASRLVEMLKEMIKSGMNVACLNFSHGTHEYHVETIKNVCTATESFAADPILYWPVALALDTKGPEIRTGLIKGSSTTEVGLKMGAILKIMLDNAYMKKCDENILWLDYKNICKVMEVGSKIYVDDGLISLQGKQKGADFLVTEVENGGSSGSKKSVNLPGAAVDLPAVSEDNQGLKFGVEQDVDMVFASFICKASDVHEVREALGEKGKNIKIINKIENHVGTARQAHLYRGIFPVLCKGLVQEARAEDVDRWVNLALNVGKAQGFFKKGDAEWCELIVLTGWCPGFGFTNTVRVVPVQ</sequence>
<evidence type="ECO:0000256" key="4">
    <source>
        <dbReference type="ARBA" id="ARBA00012142"/>
    </source>
</evidence>
<name>A0A2I3GFT4_NOMLE</name>
<dbReference type="InterPro" id="IPR015813">
    <property type="entry name" value="Pyrv/PenolPyrv_kinase-like_dom"/>
</dbReference>
<dbReference type="Gene3D" id="3.20.20.60">
    <property type="entry name" value="Phosphoenolpyruvate-binding domains"/>
    <property type="match status" value="1"/>
</dbReference>
<keyword evidence="11 14" id="KW-0460">Magnesium</keyword>
<dbReference type="PRINTS" id="PR01050">
    <property type="entry name" value="PYRUVTKNASE"/>
</dbReference>
<comment type="similarity">
    <text evidence="3 14">Belongs to the pyruvate kinase family.</text>
</comment>
<dbReference type="GO" id="GO:0005524">
    <property type="term" value="F:ATP binding"/>
    <property type="evidence" value="ECO:0007669"/>
    <property type="project" value="UniProtKB-KW"/>
</dbReference>
<evidence type="ECO:0000256" key="6">
    <source>
        <dbReference type="ARBA" id="ARBA00022679"/>
    </source>
</evidence>
<dbReference type="InterPro" id="IPR015793">
    <property type="entry name" value="Pyrv_Knase_brl"/>
</dbReference>
<evidence type="ECO:0000313" key="16">
    <source>
        <dbReference type="Ensembl" id="ENSNLEP00000030172.1"/>
    </source>
</evidence>
<dbReference type="EMBL" id="ADFV01041533">
    <property type="status" value="NOT_ANNOTATED_CDS"/>
    <property type="molecule type" value="Genomic_DNA"/>
</dbReference>
<dbReference type="InterPro" id="IPR001697">
    <property type="entry name" value="Pyr_Knase"/>
</dbReference>
<comment type="pathway">
    <text evidence="2 14">Carbohydrate degradation; glycolysis; pyruvate from D-glyceraldehyde 3-phosphate: step 5/5.</text>
</comment>
<dbReference type="SUPFAM" id="SSF51621">
    <property type="entry name" value="Phosphoenolpyruvate/pyruvate domain"/>
    <property type="match status" value="1"/>
</dbReference>